<proteinExistence type="predicted"/>
<reference evidence="2" key="1">
    <citation type="journal article" date="2020" name="mSystems">
        <title>Genome- and Community-Level Interaction Insights into Carbon Utilization and Element Cycling Functions of Hydrothermarchaeota in Hydrothermal Sediment.</title>
        <authorList>
            <person name="Zhou Z."/>
            <person name="Liu Y."/>
            <person name="Xu W."/>
            <person name="Pan J."/>
            <person name="Luo Z.H."/>
            <person name="Li M."/>
        </authorList>
    </citation>
    <scope>NUCLEOTIDE SEQUENCE [LARGE SCALE GENOMIC DNA]</scope>
    <source>
        <strain evidence="2">HyVt-535</strain>
    </source>
</reference>
<dbReference type="Gene3D" id="3.90.350.10">
    <property type="entry name" value="Transposase Inhibitor Protein From Tn5, Chain A, domain 1"/>
    <property type="match status" value="1"/>
</dbReference>
<evidence type="ECO:0000313" key="2">
    <source>
        <dbReference type="EMBL" id="HHH13921.1"/>
    </source>
</evidence>
<gene>
    <name evidence="2" type="ORF">ENJ98_06755</name>
</gene>
<feature type="non-terminal residue" evidence="2">
    <location>
        <position position="176"/>
    </location>
</feature>
<protein>
    <recommendedName>
        <fullName evidence="3">Transposase IS4-like domain-containing protein</fullName>
    </recommendedName>
</protein>
<dbReference type="InterPro" id="IPR012337">
    <property type="entry name" value="RNaseH-like_sf"/>
</dbReference>
<comment type="caution">
    <text evidence="2">The sequence shown here is derived from an EMBL/GenBank/DDBJ whole genome shotgun (WGS) entry which is preliminary data.</text>
</comment>
<sequence>MLVRAANQRYWLWRGTWGTAHQIARALPLKHRGWLRRGHDKEVSFGITRAYLPRRPDKPLWMRVVRHGKREPLVLVTTRLVRGRHQSARLIQSYLDRWACEEGYRLTKHGVQTRRMTTLQSLVALAGLAWVLLRPIPIVLAANRTKLAGKNKKTLCFHFIQSVGLLAEAVRCCQDD</sequence>
<accession>A0A7C5MXQ6</accession>
<keyword evidence="1" id="KW-0472">Membrane</keyword>
<keyword evidence="1" id="KW-0812">Transmembrane</keyword>
<evidence type="ECO:0000256" key="1">
    <source>
        <dbReference type="SAM" id="Phobius"/>
    </source>
</evidence>
<dbReference type="AlphaFoldDB" id="A0A7C5MXQ6"/>
<organism evidence="2">
    <name type="scientific">Thiolapillus brandeum</name>
    <dbReference type="NCBI Taxonomy" id="1076588"/>
    <lineage>
        <taxon>Bacteria</taxon>
        <taxon>Pseudomonadati</taxon>
        <taxon>Pseudomonadota</taxon>
        <taxon>Gammaproteobacteria</taxon>
        <taxon>Chromatiales</taxon>
        <taxon>Sedimenticolaceae</taxon>
        <taxon>Thiolapillus</taxon>
    </lineage>
</organism>
<feature type="transmembrane region" description="Helical" evidence="1">
    <location>
        <begin position="122"/>
        <end position="143"/>
    </location>
</feature>
<evidence type="ECO:0008006" key="3">
    <source>
        <dbReference type="Google" id="ProtNLM"/>
    </source>
</evidence>
<dbReference type="SUPFAM" id="SSF53098">
    <property type="entry name" value="Ribonuclease H-like"/>
    <property type="match status" value="1"/>
</dbReference>
<name>A0A7C5MXQ6_9GAMM</name>
<dbReference type="Proteomes" id="UP000886100">
    <property type="component" value="Unassembled WGS sequence"/>
</dbReference>
<keyword evidence="1" id="KW-1133">Transmembrane helix</keyword>
<dbReference type="EMBL" id="DROM01000405">
    <property type="protein sequence ID" value="HHH13921.1"/>
    <property type="molecule type" value="Genomic_DNA"/>
</dbReference>